<dbReference type="Proteomes" id="UP000285120">
    <property type="component" value="Unassembled WGS sequence"/>
</dbReference>
<dbReference type="PANTHER" id="PTHR47992">
    <property type="entry name" value="PROTEIN PHOSPHATASE"/>
    <property type="match status" value="1"/>
</dbReference>
<dbReference type="Pfam" id="PF13672">
    <property type="entry name" value="PP2C_2"/>
    <property type="match status" value="1"/>
</dbReference>
<dbReference type="OrthoDB" id="9801841at2"/>
<dbReference type="PROSITE" id="PS51746">
    <property type="entry name" value="PPM_2"/>
    <property type="match status" value="1"/>
</dbReference>
<evidence type="ECO:0000313" key="2">
    <source>
        <dbReference type="EMBL" id="RKD75415.1"/>
    </source>
</evidence>
<proteinExistence type="predicted"/>
<keyword evidence="3" id="KW-1185">Reference proteome</keyword>
<dbReference type="InterPro" id="IPR015655">
    <property type="entry name" value="PP2C"/>
</dbReference>
<gene>
    <name evidence="2" type="ORF">ATL39_1114</name>
</gene>
<protein>
    <submittedName>
        <fullName evidence="2">Protein phosphatase</fullName>
    </submittedName>
</protein>
<evidence type="ECO:0000313" key="3">
    <source>
        <dbReference type="Proteomes" id="UP000285120"/>
    </source>
</evidence>
<dbReference type="RefSeq" id="WP_120192295.1">
    <property type="nucleotide sequence ID" value="NZ_RAPK01000007.1"/>
</dbReference>
<dbReference type="NCBIfam" id="NF033484">
    <property type="entry name" value="Stp1_PP2C_phos"/>
    <property type="match status" value="1"/>
</dbReference>
<comment type="caution">
    <text evidence="2">The sequence shown here is derived from an EMBL/GenBank/DDBJ whole genome shotgun (WGS) entry which is preliminary data.</text>
</comment>
<name>A0A419V605_9BACL</name>
<dbReference type="Gene3D" id="3.60.40.10">
    <property type="entry name" value="PPM-type phosphatase domain"/>
    <property type="match status" value="1"/>
</dbReference>
<dbReference type="SUPFAM" id="SSF81606">
    <property type="entry name" value="PP2C-like"/>
    <property type="match status" value="1"/>
</dbReference>
<dbReference type="AlphaFoldDB" id="A0A419V605"/>
<feature type="domain" description="PPM-type phosphatase" evidence="1">
    <location>
        <begin position="2"/>
        <end position="242"/>
    </location>
</feature>
<evidence type="ECO:0000259" key="1">
    <source>
        <dbReference type="PROSITE" id="PS51746"/>
    </source>
</evidence>
<dbReference type="SMART" id="SM00332">
    <property type="entry name" value="PP2Cc"/>
    <property type="match status" value="1"/>
</dbReference>
<dbReference type="InterPro" id="IPR036457">
    <property type="entry name" value="PPM-type-like_dom_sf"/>
</dbReference>
<sequence>MKQAYKTITGKVRRHNEDAAGIFKNQSGEYLAVVCDGMGGHQAGDTASAAALEILKKEWEHEPFPLLPEEARAWLINRMEKVNAAIFELSRQDVYLQGMGTTAVAAVCTPGFIAIAHVGDSRAYVFDEQGVYQKTQDHSLVNELRLRGELTEQEAESHPRKNVLTRALGTDKNVKCDASVMEWDKGEGVFLCSDGLSNKVTSLEIADLLQSRSSVEEAVERIVHKANDRGGEDNITIAAVINSFSMKRRMQ</sequence>
<dbReference type="CDD" id="cd00143">
    <property type="entry name" value="PP2Cc"/>
    <property type="match status" value="1"/>
</dbReference>
<accession>A0A419V605</accession>
<dbReference type="InterPro" id="IPR001932">
    <property type="entry name" value="PPM-type_phosphatase-like_dom"/>
</dbReference>
<dbReference type="EMBL" id="RAPK01000007">
    <property type="protein sequence ID" value="RKD75415.1"/>
    <property type="molecule type" value="Genomic_DNA"/>
</dbReference>
<organism evidence="2 3">
    <name type="scientific">Sinobaca qinghaiensis</name>
    <dbReference type="NCBI Taxonomy" id="342944"/>
    <lineage>
        <taxon>Bacteria</taxon>
        <taxon>Bacillati</taxon>
        <taxon>Bacillota</taxon>
        <taxon>Bacilli</taxon>
        <taxon>Bacillales</taxon>
        <taxon>Sporolactobacillaceae</taxon>
        <taxon>Sinobaca</taxon>
    </lineage>
</organism>
<reference evidence="2 3" key="1">
    <citation type="submission" date="2018-09" db="EMBL/GenBank/DDBJ databases">
        <title>Genomic Encyclopedia of Archaeal and Bacterial Type Strains, Phase II (KMG-II): from individual species to whole genera.</title>
        <authorList>
            <person name="Goeker M."/>
        </authorList>
    </citation>
    <scope>NUCLEOTIDE SEQUENCE [LARGE SCALE GENOMIC DNA]</scope>
    <source>
        <strain evidence="2 3">DSM 17008</strain>
    </source>
</reference>
<dbReference type="GO" id="GO:0004722">
    <property type="term" value="F:protein serine/threonine phosphatase activity"/>
    <property type="evidence" value="ECO:0007669"/>
    <property type="project" value="InterPro"/>
</dbReference>
<dbReference type="SMART" id="SM00331">
    <property type="entry name" value="PP2C_SIG"/>
    <property type="match status" value="1"/>
</dbReference>